<evidence type="ECO:0000256" key="7">
    <source>
        <dbReference type="ARBA" id="ARBA00023002"/>
    </source>
</evidence>
<keyword evidence="8 12" id="KW-0472">Membrane</keyword>
<comment type="caution">
    <text evidence="12">Lacks conserved residue(s) required for the propagation of feature annotation.</text>
</comment>
<dbReference type="NCBIfam" id="NF002849">
    <property type="entry name" value="PRK03113.1"/>
    <property type="match status" value="1"/>
</dbReference>
<comment type="similarity">
    <text evidence="2 12">Belongs to the DsbB family. BdbC subfamily.</text>
</comment>
<accession>A0A133L2M5</accession>
<evidence type="ECO:0000256" key="3">
    <source>
        <dbReference type="ARBA" id="ARBA00022448"/>
    </source>
</evidence>
<protein>
    <recommendedName>
        <fullName evidence="12">Probable disulfide formation protein</fullName>
    </recommendedName>
    <alternativeName>
        <fullName evidence="12">Disulfide oxidoreductase</fullName>
    </alternativeName>
    <alternativeName>
        <fullName evidence="12">Thiol-disulfide oxidoreductase</fullName>
    </alternativeName>
</protein>
<proteinExistence type="inferred from homology"/>
<dbReference type="GO" id="GO:0006457">
    <property type="term" value="P:protein folding"/>
    <property type="evidence" value="ECO:0007669"/>
    <property type="project" value="InterPro"/>
</dbReference>
<evidence type="ECO:0000256" key="11">
    <source>
        <dbReference type="ARBA" id="ARBA00023284"/>
    </source>
</evidence>
<keyword evidence="3 12" id="KW-0813">Transport</keyword>
<keyword evidence="10 12" id="KW-0143">Chaperone</keyword>
<dbReference type="InterPro" id="IPR023380">
    <property type="entry name" value="DsbB-like_sf"/>
</dbReference>
<keyword evidence="5 12" id="KW-0249">Electron transport</keyword>
<evidence type="ECO:0000256" key="5">
    <source>
        <dbReference type="ARBA" id="ARBA00022982"/>
    </source>
</evidence>
<feature type="transmembrane region" description="Helical" evidence="13">
    <location>
        <begin position="49"/>
        <end position="68"/>
    </location>
</feature>
<dbReference type="SUPFAM" id="SSF158442">
    <property type="entry name" value="DsbB-like"/>
    <property type="match status" value="1"/>
</dbReference>
<evidence type="ECO:0000256" key="1">
    <source>
        <dbReference type="ARBA" id="ARBA00004141"/>
    </source>
</evidence>
<keyword evidence="12" id="KW-1003">Cell membrane</keyword>
<organism evidence="14 15">
    <name type="scientific">Heyndrickxia coagulans</name>
    <name type="common">Weizmannia coagulans</name>
    <dbReference type="NCBI Taxonomy" id="1398"/>
    <lineage>
        <taxon>Bacteria</taxon>
        <taxon>Bacillati</taxon>
        <taxon>Bacillota</taxon>
        <taxon>Bacilli</taxon>
        <taxon>Bacillales</taxon>
        <taxon>Bacillaceae</taxon>
        <taxon>Heyndrickxia</taxon>
    </lineage>
</organism>
<keyword evidence="4 12" id="KW-0812">Transmembrane</keyword>
<comment type="subcellular location">
    <subcellularLocation>
        <location evidence="12">Cell membrane</location>
        <topology evidence="12">Multi-pass membrane protein</topology>
    </subcellularLocation>
    <subcellularLocation>
        <location evidence="1">Membrane</location>
        <topology evidence="1">Multi-pass membrane protein</topology>
    </subcellularLocation>
</comment>
<keyword evidence="7 12" id="KW-0560">Oxidoreductase</keyword>
<dbReference type="Proteomes" id="UP000070376">
    <property type="component" value="Unassembled WGS sequence"/>
</dbReference>
<evidence type="ECO:0000256" key="4">
    <source>
        <dbReference type="ARBA" id="ARBA00022692"/>
    </source>
</evidence>
<evidence type="ECO:0000256" key="13">
    <source>
        <dbReference type="SAM" id="Phobius"/>
    </source>
</evidence>
<dbReference type="HAMAP" id="MF_00287">
    <property type="entry name" value="BdbC"/>
    <property type="match status" value="1"/>
</dbReference>
<dbReference type="Pfam" id="PF02600">
    <property type="entry name" value="DsbB"/>
    <property type="match status" value="1"/>
</dbReference>
<feature type="transmembrane region" description="Helical" evidence="13">
    <location>
        <begin position="80"/>
        <end position="98"/>
    </location>
</feature>
<dbReference type="InterPro" id="IPR012187">
    <property type="entry name" value="Disulphide_bond_form_BdbC"/>
</dbReference>
<name>A0A133L2M5_HEYCO</name>
<keyword evidence="9 12" id="KW-1015">Disulfide bond</keyword>
<evidence type="ECO:0000256" key="12">
    <source>
        <dbReference type="HAMAP-Rule" id="MF_00287"/>
    </source>
</evidence>
<dbReference type="AlphaFoldDB" id="A0A133L2M5"/>
<keyword evidence="11 12" id="KW-0676">Redox-active center</keyword>
<dbReference type="GO" id="GO:0005886">
    <property type="term" value="C:plasma membrane"/>
    <property type="evidence" value="ECO:0007669"/>
    <property type="project" value="UniProtKB-SubCell"/>
</dbReference>
<comment type="function">
    <text evidence="12">Required for disulfide bond formation in some proteins.</text>
</comment>
<gene>
    <name evidence="12" type="primary">bdbC</name>
    <name evidence="14" type="ORF">HMPREF3213_00175</name>
</gene>
<dbReference type="PATRIC" id="fig|1398.22.peg.177"/>
<evidence type="ECO:0000256" key="9">
    <source>
        <dbReference type="ARBA" id="ARBA00023157"/>
    </source>
</evidence>
<sequence>MKRMSIPAGTVARLNSRLRFSFFGMDTIIYKEGIDEGGKGLSRGRREEIWFFAWAVSVVATLGSLYFSEIKGYEPCELCWYQRILMYPMTVLIGMAVARKDTRMSLYTAVLSGIGMCVSLYHYCLQKLAFFSDRLPACGRIPCTAEYINWFGFITIPFLALTAFVLIFISSLIVWKQAGTSK</sequence>
<feature type="disulfide bond" description="Redox-active" evidence="12">
    <location>
        <begin position="76"/>
        <end position="79"/>
    </location>
</feature>
<feature type="transmembrane region" description="Helical" evidence="13">
    <location>
        <begin position="150"/>
        <end position="175"/>
    </location>
</feature>
<evidence type="ECO:0000256" key="2">
    <source>
        <dbReference type="ARBA" id="ARBA00007602"/>
    </source>
</evidence>
<evidence type="ECO:0000256" key="8">
    <source>
        <dbReference type="ARBA" id="ARBA00023136"/>
    </source>
</evidence>
<dbReference type="PANTHER" id="PTHR43469">
    <property type="entry name" value="DISULFIDE FORMATION PROTEIN-RELATED"/>
    <property type="match status" value="1"/>
</dbReference>
<evidence type="ECO:0000313" key="14">
    <source>
        <dbReference type="EMBL" id="KWZ86114.1"/>
    </source>
</evidence>
<keyword evidence="6 12" id="KW-1133">Transmembrane helix</keyword>
<dbReference type="PANTHER" id="PTHR43469:SF1">
    <property type="entry name" value="SPBETA PROPHAGE-DERIVED DISULFIDE BOND FORMATION PROTEIN B"/>
    <property type="match status" value="1"/>
</dbReference>
<dbReference type="GO" id="GO:0015035">
    <property type="term" value="F:protein-disulfide reductase activity"/>
    <property type="evidence" value="ECO:0007669"/>
    <property type="project" value="UniProtKB-UniRule"/>
</dbReference>
<comment type="caution">
    <text evidence="14">The sequence shown here is derived from an EMBL/GenBank/DDBJ whole genome shotgun (WGS) entry which is preliminary data.</text>
</comment>
<evidence type="ECO:0000256" key="6">
    <source>
        <dbReference type="ARBA" id="ARBA00022989"/>
    </source>
</evidence>
<dbReference type="InterPro" id="IPR003752">
    <property type="entry name" value="DiS_bond_form_DsbB/BdbC"/>
</dbReference>
<dbReference type="EMBL" id="LRPN01000006">
    <property type="protein sequence ID" value="KWZ86114.1"/>
    <property type="molecule type" value="Genomic_DNA"/>
</dbReference>
<reference evidence="15" key="1">
    <citation type="submission" date="2016-01" db="EMBL/GenBank/DDBJ databases">
        <authorList>
            <person name="Mitreva M."/>
            <person name="Pepin K.H."/>
            <person name="Mihindukulasuriya K.A."/>
            <person name="Fulton R."/>
            <person name="Fronick C."/>
            <person name="O'Laughlin M."/>
            <person name="Miner T."/>
            <person name="Herter B."/>
            <person name="Rosa B.A."/>
            <person name="Cordes M."/>
            <person name="Tomlinson C."/>
            <person name="Wollam A."/>
            <person name="Palsikar V.B."/>
            <person name="Mardis E.R."/>
            <person name="Wilson R.K."/>
        </authorList>
    </citation>
    <scope>NUCLEOTIDE SEQUENCE [LARGE SCALE GENOMIC DNA]</scope>
    <source>
        <strain evidence="15">GED7749B</strain>
    </source>
</reference>
<evidence type="ECO:0000256" key="10">
    <source>
        <dbReference type="ARBA" id="ARBA00023186"/>
    </source>
</evidence>
<evidence type="ECO:0000313" key="15">
    <source>
        <dbReference type="Proteomes" id="UP000070376"/>
    </source>
</evidence>
<dbReference type="Gene3D" id="1.20.1550.10">
    <property type="entry name" value="DsbB-like"/>
    <property type="match status" value="1"/>
</dbReference>
<feature type="transmembrane region" description="Helical" evidence="13">
    <location>
        <begin position="105"/>
        <end position="123"/>
    </location>
</feature>